<feature type="transmembrane region" description="Helical" evidence="1">
    <location>
        <begin position="272"/>
        <end position="291"/>
    </location>
</feature>
<dbReference type="InterPro" id="IPR027417">
    <property type="entry name" value="P-loop_NTPase"/>
</dbReference>
<dbReference type="Pfam" id="PF05707">
    <property type="entry name" value="Zot"/>
    <property type="match status" value="1"/>
</dbReference>
<name>A0ABM9FJL5_9VIBR</name>
<accession>A0ABM9FJL5</accession>
<evidence type="ECO:0000259" key="2">
    <source>
        <dbReference type="Pfam" id="PF05707"/>
    </source>
</evidence>
<dbReference type="RefSeq" id="WP_168787058.1">
    <property type="nucleotide sequence ID" value="NZ_CALYLF010000030.1"/>
</dbReference>
<feature type="domain" description="Zona occludens toxin N-terminal" evidence="2">
    <location>
        <begin position="2"/>
        <end position="256"/>
    </location>
</feature>
<dbReference type="InterPro" id="IPR008900">
    <property type="entry name" value="Zot_N"/>
</dbReference>
<reference evidence="3" key="1">
    <citation type="submission" date="2022-06" db="EMBL/GenBank/DDBJ databases">
        <authorList>
            <person name="Goudenege D."/>
            <person name="Le Roux F."/>
        </authorList>
    </citation>
    <scope>NUCLEOTIDE SEQUENCE</scope>
    <source>
        <strain evidence="3">12-063</strain>
    </source>
</reference>
<sequence length="454" mass="51167">MAITIRTGANGSYKSAYAAYFVIFEALKAGRVVVTNIEGMQPLDVIEKRLDIKFPSTTRLIRIFSRDAKGIELWQHFFCWCPLGALIVIDECQDIFSKNIGFRIDKVFYRPLSDFLPNLPKDYESFFNSRYTPADMSNLDPSETDDRGQAEYDELGRIIYPFSFNEGFQRHRKYNWDIELLSPDWGQIDSLIRAPAEQCFFHKGRDQFFWAKRKPYIYKHAKNTSTPVIPKGKDPNLIKKKIPLDAFLLYKSTATGIARDAGALNVLAKNPALIAVFLIIIFGIGYLTYGLSRLVFGSSSQVQVAEAHSNQSIVSQSPIVSNNADSSSYPALSDGGNSNQAISSTVSSSGSVRLDGLRSMLGLYDIQNLYYMGHTTKNVSDGFRFFVTLEAETPEGTYYFDDTFLAANDIKFVHYDDCLLKLTKDNINLNVFCKPRALDAPVPERAEVKLNSIF</sequence>
<protein>
    <submittedName>
        <fullName evidence="3">Toxin</fullName>
    </submittedName>
</protein>
<comment type="caution">
    <text evidence="3">The sequence shown here is derived from an EMBL/GenBank/DDBJ whole genome shotgun (WGS) entry which is preliminary data.</text>
</comment>
<evidence type="ECO:0000256" key="1">
    <source>
        <dbReference type="SAM" id="Phobius"/>
    </source>
</evidence>
<evidence type="ECO:0000313" key="4">
    <source>
        <dbReference type="Proteomes" id="UP001152658"/>
    </source>
</evidence>
<gene>
    <name evidence="3" type="ORF">VAE063_1010337</name>
</gene>
<dbReference type="Gene3D" id="3.40.50.300">
    <property type="entry name" value="P-loop containing nucleotide triphosphate hydrolases"/>
    <property type="match status" value="1"/>
</dbReference>
<keyword evidence="1" id="KW-1133">Transmembrane helix</keyword>
<keyword evidence="1" id="KW-0812">Transmembrane</keyword>
<proteinExistence type="predicted"/>
<evidence type="ECO:0000313" key="3">
    <source>
        <dbReference type="EMBL" id="CAH8199705.1"/>
    </source>
</evidence>
<dbReference type="EMBL" id="CALYLK010000002">
    <property type="protein sequence ID" value="CAH8199705.1"/>
    <property type="molecule type" value="Genomic_DNA"/>
</dbReference>
<keyword evidence="1" id="KW-0472">Membrane</keyword>
<dbReference type="Proteomes" id="UP001152658">
    <property type="component" value="Unassembled WGS sequence"/>
</dbReference>
<keyword evidence="4" id="KW-1185">Reference proteome</keyword>
<organism evidence="3 4">
    <name type="scientific">Vibrio aestuarianus</name>
    <dbReference type="NCBI Taxonomy" id="28171"/>
    <lineage>
        <taxon>Bacteria</taxon>
        <taxon>Pseudomonadati</taxon>
        <taxon>Pseudomonadota</taxon>
        <taxon>Gammaproteobacteria</taxon>
        <taxon>Vibrionales</taxon>
        <taxon>Vibrionaceae</taxon>
        <taxon>Vibrio</taxon>
    </lineage>
</organism>